<dbReference type="RefSeq" id="WP_080803453.1">
    <property type="nucleotide sequence ID" value="NZ_LT828544.1"/>
</dbReference>
<organism evidence="1 2">
    <name type="scientific">Desulfamplus magnetovallimortis</name>
    <dbReference type="NCBI Taxonomy" id="1246637"/>
    <lineage>
        <taxon>Bacteria</taxon>
        <taxon>Pseudomonadati</taxon>
        <taxon>Thermodesulfobacteriota</taxon>
        <taxon>Desulfobacteria</taxon>
        <taxon>Desulfobacterales</taxon>
        <taxon>Desulfobacteraceae</taxon>
        <taxon>Desulfamplus</taxon>
    </lineage>
</organism>
<evidence type="ECO:0000313" key="2">
    <source>
        <dbReference type="Proteomes" id="UP000191931"/>
    </source>
</evidence>
<sequence length="92" mass="10510">MLKVFISDLLKEIVNSKDSHDIRKLFDDTLSEMEAIIDREGLRGKPASILKSAKKKLLNDLDMKNRADIINLCYKSQAKSKLSREAKTIFIT</sequence>
<accession>A0A1W1HL93</accession>
<gene>
    <name evidence="1" type="ORF">MTBBW1_950004</name>
</gene>
<protein>
    <submittedName>
        <fullName evidence="1">Uncharacterized protein</fullName>
    </submittedName>
</protein>
<proteinExistence type="predicted"/>
<dbReference type="Proteomes" id="UP000191931">
    <property type="component" value="Unassembled WGS sequence"/>
</dbReference>
<name>A0A1W1HL93_9BACT</name>
<dbReference type="EMBL" id="FWEV01000342">
    <property type="protein sequence ID" value="SLM33206.1"/>
    <property type="molecule type" value="Genomic_DNA"/>
</dbReference>
<evidence type="ECO:0000313" key="1">
    <source>
        <dbReference type="EMBL" id="SLM33206.1"/>
    </source>
</evidence>
<keyword evidence="2" id="KW-1185">Reference proteome</keyword>
<reference evidence="1 2" key="1">
    <citation type="submission" date="2017-03" db="EMBL/GenBank/DDBJ databases">
        <authorList>
            <person name="Afonso C.L."/>
            <person name="Miller P.J."/>
            <person name="Scott M.A."/>
            <person name="Spackman E."/>
            <person name="Goraichik I."/>
            <person name="Dimitrov K.M."/>
            <person name="Suarez D.L."/>
            <person name="Swayne D.E."/>
        </authorList>
    </citation>
    <scope>NUCLEOTIDE SEQUENCE [LARGE SCALE GENOMIC DNA]</scope>
    <source>
        <strain evidence="1">PRJEB14757</strain>
    </source>
</reference>
<dbReference type="AlphaFoldDB" id="A0A1W1HL93"/>